<gene>
    <name evidence="1" type="ORF">TBIB3V08_LOCUS6042</name>
</gene>
<name>A0A7R9EYC6_9NEOP</name>
<dbReference type="GO" id="GO:0005549">
    <property type="term" value="F:odorant binding"/>
    <property type="evidence" value="ECO:0007669"/>
    <property type="project" value="InterPro"/>
</dbReference>
<organism evidence="1">
    <name type="scientific">Timema bartmani</name>
    <dbReference type="NCBI Taxonomy" id="61472"/>
    <lineage>
        <taxon>Eukaryota</taxon>
        <taxon>Metazoa</taxon>
        <taxon>Ecdysozoa</taxon>
        <taxon>Arthropoda</taxon>
        <taxon>Hexapoda</taxon>
        <taxon>Insecta</taxon>
        <taxon>Pterygota</taxon>
        <taxon>Neoptera</taxon>
        <taxon>Polyneoptera</taxon>
        <taxon>Phasmatodea</taxon>
        <taxon>Timematodea</taxon>
        <taxon>Timematoidea</taxon>
        <taxon>Timematidae</taxon>
        <taxon>Timema</taxon>
    </lineage>
</organism>
<evidence type="ECO:0000313" key="1">
    <source>
        <dbReference type="EMBL" id="CAD7443641.1"/>
    </source>
</evidence>
<protein>
    <submittedName>
        <fullName evidence="1">Uncharacterized protein</fullName>
    </submittedName>
</protein>
<dbReference type="Gene3D" id="1.10.238.20">
    <property type="entry name" value="Pheromone/general odorant binding protein domain"/>
    <property type="match status" value="1"/>
</dbReference>
<dbReference type="AlphaFoldDB" id="A0A7R9EYC6"/>
<dbReference type="EMBL" id="OD566254">
    <property type="protein sequence ID" value="CAD7443641.1"/>
    <property type="molecule type" value="Genomic_DNA"/>
</dbReference>
<accession>A0A7R9EYC6</accession>
<sequence>MNRGVILFFTIVSSALLVCYVDCIFRDIHFLNDAGFDKDYVDKAVAFYSTQSEKMSCKFSVESLQKCFDTANAVATADPTDKDCARTGILMKCLIDYISVCNISKTHFSGHIVKRATLAVDQTADDGDIKVFSIGANLKNEPSRDTLRHYCVFSSSCAGAVATTDPTDKECVRTGALMKCIIKKSGNNLGKNNSQHALTPGSNPDLPIIGSLVYCESSVIDHVATENKLHLLTEAAWKRLGASS</sequence>
<dbReference type="InterPro" id="IPR036728">
    <property type="entry name" value="PBP_GOBP_sf"/>
</dbReference>
<proteinExistence type="predicted"/>
<reference evidence="1" key="1">
    <citation type="submission" date="2020-11" db="EMBL/GenBank/DDBJ databases">
        <authorList>
            <person name="Tran Van P."/>
        </authorList>
    </citation>
    <scope>NUCLEOTIDE SEQUENCE</scope>
</reference>